<comment type="subcellular location">
    <subcellularLocation>
        <location evidence="1">Membrane</location>
        <topology evidence="1">Multi-pass membrane protein</topology>
    </subcellularLocation>
</comment>
<dbReference type="Pfam" id="PF02535">
    <property type="entry name" value="Zip"/>
    <property type="match status" value="1"/>
</dbReference>
<evidence type="ECO:0000256" key="5">
    <source>
        <dbReference type="SAM" id="Phobius"/>
    </source>
</evidence>
<keyword evidence="4 5" id="KW-0472">Membrane</keyword>
<evidence type="ECO:0000313" key="7">
    <source>
        <dbReference type="Proteomes" id="UP000228689"/>
    </source>
</evidence>
<protein>
    <submittedName>
        <fullName evidence="6">ZIP family metal transporter</fullName>
    </submittedName>
</protein>
<dbReference type="PANTHER" id="PTHR16950:SF16">
    <property type="entry name" value="ZINC TRANSPORTER ZIP13"/>
    <property type="match status" value="1"/>
</dbReference>
<sequence>MLITWTYTLISIATVSLISIVGILTIFTNKKRICGIITPLVGLATGALFGGAFIHMIPKAFASGVNSTLISFLILTGLAIFFILEKFLHWHHHHHHHEAEDHIRPVGYLNLVSDGLHNLIDGVIIGVAYLAGIEIGIAATVAVILHEIPQEIGDFGLLLHAGFDKAKALLFNFLSACLAFVGAIIAITIGPSIENLTVYALAIAAGGFVYIAGSDLVPELHQETKFKNIIIQFLTIGLGVGMMFLLILFE</sequence>
<accession>A0A2M7RAG9</accession>
<dbReference type="InterPro" id="IPR003689">
    <property type="entry name" value="ZIP"/>
</dbReference>
<dbReference type="Proteomes" id="UP000228689">
    <property type="component" value="Unassembled WGS sequence"/>
</dbReference>
<comment type="caution">
    <text evidence="6">The sequence shown here is derived from an EMBL/GenBank/DDBJ whole genome shotgun (WGS) entry which is preliminary data.</text>
</comment>
<evidence type="ECO:0000256" key="3">
    <source>
        <dbReference type="ARBA" id="ARBA00022989"/>
    </source>
</evidence>
<name>A0A2M7RAG9_9BACT</name>
<gene>
    <name evidence="6" type="ORF">COY67_03675</name>
</gene>
<feature type="transmembrane region" description="Helical" evidence="5">
    <location>
        <begin position="6"/>
        <end position="27"/>
    </location>
</feature>
<feature type="transmembrane region" description="Helical" evidence="5">
    <location>
        <begin position="229"/>
        <end position="249"/>
    </location>
</feature>
<dbReference type="GO" id="GO:0005385">
    <property type="term" value="F:zinc ion transmembrane transporter activity"/>
    <property type="evidence" value="ECO:0007669"/>
    <property type="project" value="TreeGrafter"/>
</dbReference>
<dbReference type="AlphaFoldDB" id="A0A2M7RAG9"/>
<feature type="transmembrane region" description="Helical" evidence="5">
    <location>
        <begin position="60"/>
        <end position="84"/>
    </location>
</feature>
<reference evidence="7" key="1">
    <citation type="submission" date="2017-09" db="EMBL/GenBank/DDBJ databases">
        <title>Depth-based differentiation of microbial function through sediment-hosted aquifers and enrichment of novel symbionts in the deep terrestrial subsurface.</title>
        <authorList>
            <person name="Probst A.J."/>
            <person name="Ladd B."/>
            <person name="Jarett J.K."/>
            <person name="Geller-Mcgrath D.E."/>
            <person name="Sieber C.M.K."/>
            <person name="Emerson J.B."/>
            <person name="Anantharaman K."/>
            <person name="Thomas B.C."/>
            <person name="Malmstrom R."/>
            <person name="Stieglmeier M."/>
            <person name="Klingl A."/>
            <person name="Woyke T."/>
            <person name="Ryan C.M."/>
            <person name="Banfield J.F."/>
        </authorList>
    </citation>
    <scope>NUCLEOTIDE SEQUENCE [LARGE SCALE GENOMIC DNA]</scope>
</reference>
<evidence type="ECO:0000256" key="4">
    <source>
        <dbReference type="ARBA" id="ARBA00023136"/>
    </source>
</evidence>
<dbReference type="EMBL" id="PFMC01000085">
    <property type="protein sequence ID" value="PIY93755.1"/>
    <property type="molecule type" value="Genomic_DNA"/>
</dbReference>
<proteinExistence type="predicted"/>
<dbReference type="GO" id="GO:0016020">
    <property type="term" value="C:membrane"/>
    <property type="evidence" value="ECO:0007669"/>
    <property type="project" value="UniProtKB-SubCell"/>
</dbReference>
<evidence type="ECO:0000256" key="2">
    <source>
        <dbReference type="ARBA" id="ARBA00022692"/>
    </source>
</evidence>
<evidence type="ECO:0000313" key="6">
    <source>
        <dbReference type="EMBL" id="PIY93755.1"/>
    </source>
</evidence>
<evidence type="ECO:0000256" key="1">
    <source>
        <dbReference type="ARBA" id="ARBA00004141"/>
    </source>
</evidence>
<organism evidence="6 7">
    <name type="scientific">Candidatus Komeilibacteria bacterium CG_4_10_14_0_8_um_filter_37_78</name>
    <dbReference type="NCBI Taxonomy" id="1974471"/>
    <lineage>
        <taxon>Bacteria</taxon>
        <taxon>Candidatus Komeiliibacteriota</taxon>
    </lineage>
</organism>
<feature type="transmembrane region" description="Helical" evidence="5">
    <location>
        <begin position="196"/>
        <end position="217"/>
    </location>
</feature>
<keyword evidence="2 5" id="KW-0812">Transmembrane</keyword>
<feature type="transmembrane region" description="Helical" evidence="5">
    <location>
        <begin position="169"/>
        <end position="190"/>
    </location>
</feature>
<dbReference type="PANTHER" id="PTHR16950">
    <property type="entry name" value="ZINC TRANSPORTER SLC39A7 HISTIDINE-RICH MEMBRANE PROTEIN KE4"/>
    <property type="match status" value="1"/>
</dbReference>
<dbReference type="GO" id="GO:0006882">
    <property type="term" value="P:intracellular zinc ion homeostasis"/>
    <property type="evidence" value="ECO:0007669"/>
    <property type="project" value="TreeGrafter"/>
</dbReference>
<feature type="transmembrane region" description="Helical" evidence="5">
    <location>
        <begin position="34"/>
        <end position="54"/>
    </location>
</feature>
<keyword evidence="3 5" id="KW-1133">Transmembrane helix</keyword>